<evidence type="ECO:0000256" key="6">
    <source>
        <dbReference type="ARBA" id="ARBA00023002"/>
    </source>
</evidence>
<dbReference type="GO" id="GO:0004497">
    <property type="term" value="F:monooxygenase activity"/>
    <property type="evidence" value="ECO:0007669"/>
    <property type="project" value="UniProtKB-KW"/>
</dbReference>
<evidence type="ECO:0000313" key="12">
    <source>
        <dbReference type="Proteomes" id="UP000244855"/>
    </source>
</evidence>
<keyword evidence="8 10" id="KW-0503">Monooxygenase</keyword>
<evidence type="ECO:0000256" key="2">
    <source>
        <dbReference type="ARBA" id="ARBA00004685"/>
    </source>
</evidence>
<evidence type="ECO:0000256" key="3">
    <source>
        <dbReference type="ARBA" id="ARBA00010617"/>
    </source>
</evidence>
<evidence type="ECO:0000256" key="7">
    <source>
        <dbReference type="ARBA" id="ARBA00023004"/>
    </source>
</evidence>
<evidence type="ECO:0000256" key="8">
    <source>
        <dbReference type="ARBA" id="ARBA00023033"/>
    </source>
</evidence>
<evidence type="ECO:0000256" key="4">
    <source>
        <dbReference type="ARBA" id="ARBA00022617"/>
    </source>
</evidence>
<dbReference type="PROSITE" id="PS00086">
    <property type="entry name" value="CYTOCHROME_P450"/>
    <property type="match status" value="1"/>
</dbReference>
<dbReference type="Pfam" id="PF00067">
    <property type="entry name" value="p450"/>
    <property type="match status" value="1"/>
</dbReference>
<keyword evidence="4 9" id="KW-0349">Heme</keyword>
<gene>
    <name evidence="11" type="ORF">DM02DRAFT_667389</name>
</gene>
<dbReference type="AlphaFoldDB" id="A0A2V1EAX0"/>
<evidence type="ECO:0000313" key="11">
    <source>
        <dbReference type="EMBL" id="PVI06500.1"/>
    </source>
</evidence>
<dbReference type="PANTHER" id="PTHR46206">
    <property type="entry name" value="CYTOCHROME P450"/>
    <property type="match status" value="1"/>
</dbReference>
<comment type="pathway">
    <text evidence="2">Mycotoxin biosynthesis.</text>
</comment>
<dbReference type="SUPFAM" id="SSF48264">
    <property type="entry name" value="Cytochrome P450"/>
    <property type="match status" value="1"/>
</dbReference>
<protein>
    <submittedName>
        <fullName evidence="11">Cytochrome P450 monooxygenase-like protein</fullName>
    </submittedName>
</protein>
<dbReference type="PANTHER" id="PTHR46206:SF2">
    <property type="entry name" value="CYTOCHROME P450 MONOOXYGENASE AUSG-RELATED"/>
    <property type="match status" value="1"/>
</dbReference>
<dbReference type="Gene3D" id="1.10.630.10">
    <property type="entry name" value="Cytochrome P450"/>
    <property type="match status" value="1"/>
</dbReference>
<dbReference type="OrthoDB" id="1844152at2759"/>
<name>A0A2V1EAX0_9PLEO</name>
<dbReference type="InterPro" id="IPR001128">
    <property type="entry name" value="Cyt_P450"/>
</dbReference>
<reference evidence="11 12" key="1">
    <citation type="journal article" date="2018" name="Sci. Rep.">
        <title>Comparative genomics provides insights into the lifestyle and reveals functional heterogeneity of dark septate endophytic fungi.</title>
        <authorList>
            <person name="Knapp D.G."/>
            <person name="Nemeth J.B."/>
            <person name="Barry K."/>
            <person name="Hainaut M."/>
            <person name="Henrissat B."/>
            <person name="Johnson J."/>
            <person name="Kuo A."/>
            <person name="Lim J.H.P."/>
            <person name="Lipzen A."/>
            <person name="Nolan M."/>
            <person name="Ohm R.A."/>
            <person name="Tamas L."/>
            <person name="Grigoriev I.V."/>
            <person name="Spatafora J.W."/>
            <person name="Nagy L.G."/>
            <person name="Kovacs G.M."/>
        </authorList>
    </citation>
    <scope>NUCLEOTIDE SEQUENCE [LARGE SCALE GENOMIC DNA]</scope>
    <source>
        <strain evidence="11 12">DSE2036</strain>
    </source>
</reference>
<dbReference type="PRINTS" id="PR00465">
    <property type="entry name" value="EP450IV"/>
</dbReference>
<sequence length="523" mass="59158">MEPLQSSTILSPSAPTSLPFSSVTLVSILIASAIALVALSWNKSNIPHVNPVARFSPKTTEQLKFIKHGVEILNQAKKEFAGRAFRMINNTGEVIVLPTRFANIIRNEKNLSFALAIKRDFHAHVPGFQPFGVLDHEGEVLQNLTRKQLTKLLNTVTQPLASETTFAVHLIYGDSPDWMETNISDSLLELISRLSSRVFLGEELCRNEDWLKITKQYTVDGFVAAQEMTVVPESLRFLLSLFSRRCKAVRNGLHRAQEIIKPVIEKRRLLKEKARKEGVPVPMFNDSIEWAEAECKGISYDPAYLQLTLSFAAIHTTSDLLSKTMLLLANDPAQIEPLREEILRVLKKDGWSKTALYNLKLVDSTLKEAQRMMPTDRLSMRRLATKDVHLGEDITIRKGQTVMVDGTLNEDPTVYENPGKFDTYRWLRMRNTPEYANKAQFVTTSPEHLAFGHGMHACPGRFFAANEMKVALCHLLLKYDWELAPGTTTELFTFGTANVVNPKSMLRYRKRDVEIDLESLGFD</sequence>
<keyword evidence="12" id="KW-1185">Reference proteome</keyword>
<dbReference type="InterPro" id="IPR017972">
    <property type="entry name" value="Cyt_P450_CS"/>
</dbReference>
<dbReference type="PRINTS" id="PR00385">
    <property type="entry name" value="P450"/>
</dbReference>
<evidence type="ECO:0000256" key="5">
    <source>
        <dbReference type="ARBA" id="ARBA00022723"/>
    </source>
</evidence>
<keyword evidence="6 10" id="KW-0560">Oxidoreductase</keyword>
<evidence type="ECO:0000256" key="1">
    <source>
        <dbReference type="ARBA" id="ARBA00001971"/>
    </source>
</evidence>
<dbReference type="InterPro" id="IPR036396">
    <property type="entry name" value="Cyt_P450_sf"/>
</dbReference>
<dbReference type="GO" id="GO:0005506">
    <property type="term" value="F:iron ion binding"/>
    <property type="evidence" value="ECO:0007669"/>
    <property type="project" value="InterPro"/>
</dbReference>
<dbReference type="SMR" id="A0A2V1EAX0"/>
<dbReference type="Proteomes" id="UP000244855">
    <property type="component" value="Unassembled WGS sequence"/>
</dbReference>
<accession>A0A2V1EAX0</accession>
<dbReference type="CDD" id="cd11041">
    <property type="entry name" value="CYP503A1-like"/>
    <property type="match status" value="1"/>
</dbReference>
<dbReference type="InterPro" id="IPR002403">
    <property type="entry name" value="Cyt_P450_E_grp-IV"/>
</dbReference>
<proteinExistence type="inferred from homology"/>
<organism evidence="11 12">
    <name type="scientific">Periconia macrospinosa</name>
    <dbReference type="NCBI Taxonomy" id="97972"/>
    <lineage>
        <taxon>Eukaryota</taxon>
        <taxon>Fungi</taxon>
        <taxon>Dikarya</taxon>
        <taxon>Ascomycota</taxon>
        <taxon>Pezizomycotina</taxon>
        <taxon>Dothideomycetes</taxon>
        <taxon>Pleosporomycetidae</taxon>
        <taxon>Pleosporales</taxon>
        <taxon>Massarineae</taxon>
        <taxon>Periconiaceae</taxon>
        <taxon>Periconia</taxon>
    </lineage>
</organism>
<comment type="cofactor">
    <cofactor evidence="1 9">
        <name>heme</name>
        <dbReference type="ChEBI" id="CHEBI:30413"/>
    </cofactor>
</comment>
<dbReference type="STRING" id="97972.A0A2V1EAX0"/>
<comment type="similarity">
    <text evidence="3 10">Belongs to the cytochrome P450 family.</text>
</comment>
<keyword evidence="5 9" id="KW-0479">Metal-binding</keyword>
<feature type="binding site" description="axial binding residue" evidence="9">
    <location>
        <position position="458"/>
    </location>
    <ligand>
        <name>heme</name>
        <dbReference type="ChEBI" id="CHEBI:30413"/>
    </ligand>
    <ligandPart>
        <name>Fe</name>
        <dbReference type="ChEBI" id="CHEBI:18248"/>
    </ligandPart>
</feature>
<dbReference type="EMBL" id="KZ805308">
    <property type="protein sequence ID" value="PVI06500.1"/>
    <property type="molecule type" value="Genomic_DNA"/>
</dbReference>
<evidence type="ECO:0000256" key="10">
    <source>
        <dbReference type="RuleBase" id="RU000461"/>
    </source>
</evidence>
<dbReference type="GO" id="GO:0016705">
    <property type="term" value="F:oxidoreductase activity, acting on paired donors, with incorporation or reduction of molecular oxygen"/>
    <property type="evidence" value="ECO:0007669"/>
    <property type="project" value="InterPro"/>
</dbReference>
<keyword evidence="7 9" id="KW-0408">Iron</keyword>
<evidence type="ECO:0000256" key="9">
    <source>
        <dbReference type="PIRSR" id="PIRSR602403-1"/>
    </source>
</evidence>
<dbReference type="GO" id="GO:0020037">
    <property type="term" value="F:heme binding"/>
    <property type="evidence" value="ECO:0007669"/>
    <property type="project" value="InterPro"/>
</dbReference>